<sequence length="92" mass="10266">MPGLLPGHARALHALEGIGYSGFGDVTVISDGTEILKRLPRALSKPTTHIIDWFHIAMKIQPMKQIADHIVRSRSSLFERLPAIDRDIRSVK</sequence>
<comment type="caution">
    <text evidence="1">The sequence shown here is derived from an EMBL/GenBank/DDBJ whole genome shotgun (WGS) entry which is preliminary data.</text>
</comment>
<keyword evidence="2" id="KW-1185">Reference proteome</keyword>
<accession>A0A562P2S8</accession>
<dbReference type="AlphaFoldDB" id="A0A562P2S8"/>
<reference evidence="1 2" key="1">
    <citation type="journal article" date="2015" name="Stand. Genomic Sci.">
        <title>Genomic Encyclopedia of Bacterial and Archaeal Type Strains, Phase III: the genomes of soil and plant-associated and newly described type strains.</title>
        <authorList>
            <person name="Whitman W.B."/>
            <person name="Woyke T."/>
            <person name="Klenk H.P."/>
            <person name="Zhou Y."/>
            <person name="Lilburn T.G."/>
            <person name="Beck B.J."/>
            <person name="De Vos P."/>
            <person name="Vandamme P."/>
            <person name="Eisen J.A."/>
            <person name="Garrity G."/>
            <person name="Hugenholtz P."/>
            <person name="Kyrpides N.C."/>
        </authorList>
    </citation>
    <scope>NUCLEOTIDE SEQUENCE [LARGE SCALE GENOMIC DNA]</scope>
    <source>
        <strain evidence="1 2">CGMCC 1.2546</strain>
    </source>
</reference>
<evidence type="ECO:0008006" key="3">
    <source>
        <dbReference type="Google" id="ProtNLM"/>
    </source>
</evidence>
<dbReference type="EMBL" id="VLKT01000011">
    <property type="protein sequence ID" value="TWI38772.1"/>
    <property type="molecule type" value="Genomic_DNA"/>
</dbReference>
<evidence type="ECO:0000313" key="1">
    <source>
        <dbReference type="EMBL" id="TWI38772.1"/>
    </source>
</evidence>
<protein>
    <recommendedName>
        <fullName evidence="3">Transposase</fullName>
    </recommendedName>
</protein>
<organism evidence="1 2">
    <name type="scientific">Mesorhizobium tianshanense</name>
    <dbReference type="NCBI Taxonomy" id="39844"/>
    <lineage>
        <taxon>Bacteria</taxon>
        <taxon>Pseudomonadati</taxon>
        <taxon>Pseudomonadota</taxon>
        <taxon>Alphaproteobacteria</taxon>
        <taxon>Hyphomicrobiales</taxon>
        <taxon>Phyllobacteriaceae</taxon>
        <taxon>Mesorhizobium</taxon>
    </lineage>
</organism>
<proteinExistence type="predicted"/>
<evidence type="ECO:0000313" key="2">
    <source>
        <dbReference type="Proteomes" id="UP000317122"/>
    </source>
</evidence>
<name>A0A562P2S8_9HYPH</name>
<dbReference type="Proteomes" id="UP000317122">
    <property type="component" value="Unassembled WGS sequence"/>
</dbReference>
<gene>
    <name evidence="1" type="ORF">IQ26_02193</name>
</gene>